<reference evidence="1" key="2">
    <citation type="submission" date="2015-06" db="UniProtKB">
        <authorList>
            <consortium name="EnsemblPlants"/>
        </authorList>
    </citation>
    <scope>IDENTIFICATION</scope>
    <source>
        <strain evidence="1">DM1-3 516 R44</strain>
    </source>
</reference>
<dbReference type="EnsemblPlants" id="PGSC0003DMT400055341">
    <property type="protein sequence ID" value="PGSC0003DMT400055341"/>
    <property type="gene ID" value="PGSC0003DMG400021481"/>
</dbReference>
<proteinExistence type="predicted"/>
<evidence type="ECO:0000313" key="1">
    <source>
        <dbReference type="EnsemblPlants" id="PGSC0003DMT400055341"/>
    </source>
</evidence>
<dbReference type="Proteomes" id="UP000011115">
    <property type="component" value="Unassembled WGS sequence"/>
</dbReference>
<accession>M1BXR8</accession>
<organism evidence="1 2">
    <name type="scientific">Solanum tuberosum</name>
    <name type="common">Potato</name>
    <dbReference type="NCBI Taxonomy" id="4113"/>
    <lineage>
        <taxon>Eukaryota</taxon>
        <taxon>Viridiplantae</taxon>
        <taxon>Streptophyta</taxon>
        <taxon>Embryophyta</taxon>
        <taxon>Tracheophyta</taxon>
        <taxon>Spermatophyta</taxon>
        <taxon>Magnoliopsida</taxon>
        <taxon>eudicotyledons</taxon>
        <taxon>Gunneridae</taxon>
        <taxon>Pentapetalae</taxon>
        <taxon>asterids</taxon>
        <taxon>lamiids</taxon>
        <taxon>Solanales</taxon>
        <taxon>Solanaceae</taxon>
        <taxon>Solanoideae</taxon>
        <taxon>Solaneae</taxon>
        <taxon>Solanum</taxon>
    </lineage>
</organism>
<name>M1BXR8_SOLTU</name>
<dbReference type="InParanoid" id="M1BXR8"/>
<evidence type="ECO:0000313" key="2">
    <source>
        <dbReference type="Proteomes" id="UP000011115"/>
    </source>
</evidence>
<sequence length="91" mass="10589">MPNNNSTNIHQQQYNNNIPTIPHLCTSVFLQRRTRPTPDEIPAEIALQTRKFRPTTLQNPYPSNPNVKPSRPLFPLFREIQLFPHPFSLLS</sequence>
<dbReference type="HOGENOM" id="CLU_2431268_0_0_1"/>
<reference evidence="2" key="1">
    <citation type="journal article" date="2011" name="Nature">
        <title>Genome sequence and analysis of the tuber crop potato.</title>
        <authorList>
            <consortium name="The Potato Genome Sequencing Consortium"/>
        </authorList>
    </citation>
    <scope>NUCLEOTIDE SEQUENCE [LARGE SCALE GENOMIC DNA]</scope>
    <source>
        <strain evidence="2">cv. DM1-3 516 R44</strain>
    </source>
</reference>
<keyword evidence="2" id="KW-1185">Reference proteome</keyword>
<protein>
    <submittedName>
        <fullName evidence="1">Uncharacterized protein</fullName>
    </submittedName>
</protein>
<dbReference type="AlphaFoldDB" id="M1BXR8"/>
<dbReference type="PaxDb" id="4113-PGSC0003DMT400055341"/>
<dbReference type="Gramene" id="PGSC0003DMT400055341">
    <property type="protein sequence ID" value="PGSC0003DMT400055341"/>
    <property type="gene ID" value="PGSC0003DMG400021481"/>
</dbReference>